<comment type="caution">
    <text evidence="1">The sequence shown here is derived from an EMBL/GenBank/DDBJ whole genome shotgun (WGS) entry which is preliminary data.</text>
</comment>
<sequence length="70" mass="7995">MGVQMLWIAEPGVPAEKWQIAFLRYAGERWEFHQESTIAILTALAARELSTPLVPPFEDDEPVEFISYDS</sequence>
<dbReference type="Proteomes" id="UP001595712">
    <property type="component" value="Unassembled WGS sequence"/>
</dbReference>
<organism evidence="1 2">
    <name type="scientific">Glycomyces rhizosphaerae</name>
    <dbReference type="NCBI Taxonomy" id="2054422"/>
    <lineage>
        <taxon>Bacteria</taxon>
        <taxon>Bacillati</taxon>
        <taxon>Actinomycetota</taxon>
        <taxon>Actinomycetes</taxon>
        <taxon>Glycomycetales</taxon>
        <taxon>Glycomycetaceae</taxon>
        <taxon>Glycomyces</taxon>
    </lineage>
</organism>
<evidence type="ECO:0000313" key="2">
    <source>
        <dbReference type="Proteomes" id="UP001595712"/>
    </source>
</evidence>
<evidence type="ECO:0000313" key="1">
    <source>
        <dbReference type="EMBL" id="MFC3491594.1"/>
    </source>
</evidence>
<gene>
    <name evidence="1" type="ORF">ACFO8M_03720</name>
</gene>
<dbReference type="RefSeq" id="WP_387970645.1">
    <property type="nucleotide sequence ID" value="NZ_JBHRWO010000004.1"/>
</dbReference>
<protein>
    <submittedName>
        <fullName evidence="1">Uncharacterized protein</fullName>
    </submittedName>
</protein>
<keyword evidence="2" id="KW-1185">Reference proteome</keyword>
<name>A0ABV7PVS1_9ACTN</name>
<dbReference type="EMBL" id="JBHRWO010000004">
    <property type="protein sequence ID" value="MFC3491594.1"/>
    <property type="molecule type" value="Genomic_DNA"/>
</dbReference>
<accession>A0ABV7PVS1</accession>
<proteinExistence type="predicted"/>
<reference evidence="2" key="1">
    <citation type="journal article" date="2019" name="Int. J. Syst. Evol. Microbiol.">
        <title>The Global Catalogue of Microorganisms (GCM) 10K type strain sequencing project: providing services to taxonomists for standard genome sequencing and annotation.</title>
        <authorList>
            <consortium name="The Broad Institute Genomics Platform"/>
            <consortium name="The Broad Institute Genome Sequencing Center for Infectious Disease"/>
            <person name="Wu L."/>
            <person name="Ma J."/>
        </authorList>
    </citation>
    <scope>NUCLEOTIDE SEQUENCE [LARGE SCALE GENOMIC DNA]</scope>
    <source>
        <strain evidence="2">CGMCC 4.7396</strain>
    </source>
</reference>